<feature type="compositionally biased region" description="Low complexity" evidence="1">
    <location>
        <begin position="327"/>
        <end position="338"/>
    </location>
</feature>
<evidence type="ECO:0000313" key="3">
    <source>
        <dbReference type="Proteomes" id="UP001203297"/>
    </source>
</evidence>
<name>A0AAD4QK40_9AGAM</name>
<feature type="region of interest" description="Disordered" evidence="1">
    <location>
        <begin position="37"/>
        <end position="183"/>
    </location>
</feature>
<comment type="caution">
    <text evidence="2">The sequence shown here is derived from an EMBL/GenBank/DDBJ whole genome shotgun (WGS) entry which is preliminary data.</text>
</comment>
<evidence type="ECO:0000256" key="1">
    <source>
        <dbReference type="SAM" id="MobiDB-lite"/>
    </source>
</evidence>
<dbReference type="Proteomes" id="UP001203297">
    <property type="component" value="Unassembled WGS sequence"/>
</dbReference>
<organism evidence="2 3">
    <name type="scientific">Multifurca ochricompacta</name>
    <dbReference type="NCBI Taxonomy" id="376703"/>
    <lineage>
        <taxon>Eukaryota</taxon>
        <taxon>Fungi</taxon>
        <taxon>Dikarya</taxon>
        <taxon>Basidiomycota</taxon>
        <taxon>Agaricomycotina</taxon>
        <taxon>Agaricomycetes</taxon>
        <taxon>Russulales</taxon>
        <taxon>Russulaceae</taxon>
        <taxon>Multifurca</taxon>
    </lineage>
</organism>
<dbReference type="AlphaFoldDB" id="A0AAD4QK40"/>
<reference evidence="2" key="1">
    <citation type="journal article" date="2022" name="New Phytol.">
        <title>Evolutionary transition to the ectomycorrhizal habit in the genomes of a hyperdiverse lineage of mushroom-forming fungi.</title>
        <authorList>
            <person name="Looney B."/>
            <person name="Miyauchi S."/>
            <person name="Morin E."/>
            <person name="Drula E."/>
            <person name="Courty P.E."/>
            <person name="Kohler A."/>
            <person name="Kuo A."/>
            <person name="LaButti K."/>
            <person name="Pangilinan J."/>
            <person name="Lipzen A."/>
            <person name="Riley R."/>
            <person name="Andreopoulos W."/>
            <person name="He G."/>
            <person name="Johnson J."/>
            <person name="Nolan M."/>
            <person name="Tritt A."/>
            <person name="Barry K.W."/>
            <person name="Grigoriev I.V."/>
            <person name="Nagy L.G."/>
            <person name="Hibbett D."/>
            <person name="Henrissat B."/>
            <person name="Matheny P.B."/>
            <person name="Labbe J."/>
            <person name="Martin F.M."/>
        </authorList>
    </citation>
    <scope>NUCLEOTIDE SEQUENCE</scope>
    <source>
        <strain evidence="2">BPL690</strain>
    </source>
</reference>
<evidence type="ECO:0000313" key="2">
    <source>
        <dbReference type="EMBL" id="KAI0296295.1"/>
    </source>
</evidence>
<sequence length="474" mass="50881">MAYAKLVNTALDDLKGVPHLFHPHLFILSRRNQPVDIRTAPDPSSSESLRYSTQAEYDSGSDDGDLEVISSSDVASSPSTSAWAQDHSRLPIHERSQLESGTAPSQASARAVRSSPSQLTLTHHLGETLQNGGDDSQADNPVLGPRNSIPSPVPPKRLSGFLKSRDNHPASAPSAPTHAAASQMSLPLHSLNFPASPSKPHRADGLISRKLLDRNIDPQFERHSKPLETWDMLSDVEREFPTPNSGHRTHSVHSVPDHFPGTPGSSDAAARGCAPETPFDARLPAQSLQALLKPPVATDNPTRGRGLRATSSMIWAPGRRFSPVPSPTRSATTPTSPSMVSLQSGITNIDYGVGTPVTPEDEEEQPYTLRDDGPVRLGSPTLSEAHARIVRTPVITPRPSVGALQAFAPPNSSPLANQSYERLATSNVDPRRRDTVVSIGDTESMIQLYVHSPGPTHTVHAACSFIPGNDESDH</sequence>
<feature type="region of interest" description="Disordered" evidence="1">
    <location>
        <begin position="318"/>
        <end position="342"/>
    </location>
</feature>
<feature type="compositionally biased region" description="Basic and acidic residues" evidence="1">
    <location>
        <begin position="86"/>
        <end position="97"/>
    </location>
</feature>
<protein>
    <submittedName>
        <fullName evidence="2">Uncharacterized protein</fullName>
    </submittedName>
</protein>
<accession>A0AAD4QK40</accession>
<proteinExistence type="predicted"/>
<feature type="compositionally biased region" description="Polar residues" evidence="1">
    <location>
        <begin position="98"/>
        <end position="121"/>
    </location>
</feature>
<feature type="region of interest" description="Disordered" evidence="1">
    <location>
        <begin position="238"/>
        <end position="279"/>
    </location>
</feature>
<feature type="compositionally biased region" description="Low complexity" evidence="1">
    <location>
        <begin position="70"/>
        <end position="81"/>
    </location>
</feature>
<keyword evidence="3" id="KW-1185">Reference proteome</keyword>
<dbReference type="EMBL" id="WTXG01000050">
    <property type="protein sequence ID" value="KAI0296295.1"/>
    <property type="molecule type" value="Genomic_DNA"/>
</dbReference>
<gene>
    <name evidence="2" type="ORF">B0F90DRAFT_1820065</name>
</gene>
<feature type="compositionally biased region" description="Polar residues" evidence="1">
    <location>
        <begin position="42"/>
        <end position="56"/>
    </location>
</feature>
<feature type="compositionally biased region" description="Low complexity" evidence="1">
    <location>
        <begin position="169"/>
        <end position="182"/>
    </location>
</feature>